<accession>A0A2S4RVF3</accession>
<feature type="region of interest" description="Disordered" evidence="1">
    <location>
        <begin position="55"/>
        <end position="87"/>
    </location>
</feature>
<evidence type="ECO:0000259" key="2">
    <source>
        <dbReference type="Pfam" id="PF04606"/>
    </source>
</evidence>
<comment type="caution">
    <text evidence="3">The sequence shown here is derived from an EMBL/GenBank/DDBJ whole genome shotgun (WGS) entry which is preliminary data.</text>
</comment>
<dbReference type="RefSeq" id="WP_103778811.1">
    <property type="nucleotide sequence ID" value="NZ_PQLX01000006.1"/>
</dbReference>
<evidence type="ECO:0000313" key="4">
    <source>
        <dbReference type="Proteomes" id="UP000237003"/>
    </source>
</evidence>
<dbReference type="EMBL" id="PQLX01000006">
    <property type="protein sequence ID" value="POU64112.1"/>
    <property type="molecule type" value="Genomic_DNA"/>
</dbReference>
<gene>
    <name evidence="3" type="ORF">C3430_18200</name>
</gene>
<dbReference type="InterPro" id="IPR007684">
    <property type="entry name" value="Znf_Ogr/Delta"/>
</dbReference>
<proteinExistence type="predicted"/>
<organism evidence="3 4">
    <name type="scientific">Citrobacter amalonaticus</name>
    <dbReference type="NCBI Taxonomy" id="35703"/>
    <lineage>
        <taxon>Bacteria</taxon>
        <taxon>Pseudomonadati</taxon>
        <taxon>Pseudomonadota</taxon>
        <taxon>Gammaproteobacteria</taxon>
        <taxon>Enterobacterales</taxon>
        <taxon>Enterobacteriaceae</taxon>
        <taxon>Citrobacter</taxon>
    </lineage>
</organism>
<feature type="domain" description="Zinc finger Ogr/Delta-type" evidence="2">
    <location>
        <begin position="3"/>
        <end position="49"/>
    </location>
</feature>
<dbReference type="OrthoDB" id="6895359at2"/>
<evidence type="ECO:0000313" key="3">
    <source>
        <dbReference type="EMBL" id="POU64112.1"/>
    </source>
</evidence>
<dbReference type="Proteomes" id="UP000237003">
    <property type="component" value="Unassembled WGS sequence"/>
</dbReference>
<protein>
    <recommendedName>
        <fullName evidence="2">Zinc finger Ogr/Delta-type domain-containing protein</fullName>
    </recommendedName>
</protein>
<dbReference type="AlphaFoldDB" id="A0A2S4RVF3"/>
<evidence type="ECO:0000256" key="1">
    <source>
        <dbReference type="SAM" id="MobiDB-lite"/>
    </source>
</evidence>
<name>A0A2S4RVF3_CITAM</name>
<dbReference type="Pfam" id="PF04606">
    <property type="entry name" value="Ogr_Delta"/>
    <property type="match status" value="1"/>
</dbReference>
<reference evidence="3 4" key="1">
    <citation type="submission" date="2018-01" db="EMBL/GenBank/DDBJ databases">
        <title>Complete genome sequences of 14 Citrobacter spp. isolated from plant in Canada.</title>
        <authorList>
            <person name="Bhandare S.G."/>
            <person name="Colavecchio A."/>
            <person name="Jeukens J."/>
            <person name="Emond-Rheault J.-G."/>
            <person name="Freschi L."/>
            <person name="Hamel J."/>
            <person name="Kukavica-Ibrulj I."/>
            <person name="Levesque R."/>
            <person name="Goodridge L."/>
        </authorList>
    </citation>
    <scope>NUCLEOTIDE SEQUENCE [LARGE SCALE GENOMIC DNA]</scope>
    <source>
        <strain evidence="3 4">S1285</strain>
    </source>
</reference>
<sequence>MMHCPFCKKAAHARTSRYLSDNVKQRYHQCTNIECSSTFRSIESIEEIIRLPPESFKPQTKPDIPMSPRMVKGCYSSPFRHNQEKRP</sequence>